<organism evidence="1 2">
    <name type="scientific">Parabacteroides merdae</name>
    <dbReference type="NCBI Taxonomy" id="46503"/>
    <lineage>
        <taxon>Bacteria</taxon>
        <taxon>Pseudomonadati</taxon>
        <taxon>Bacteroidota</taxon>
        <taxon>Bacteroidia</taxon>
        <taxon>Bacteroidales</taxon>
        <taxon>Tannerellaceae</taxon>
        <taxon>Parabacteroides</taxon>
    </lineage>
</organism>
<accession>A0AA43W2D6</accession>
<reference evidence="1 2" key="1">
    <citation type="journal article" date="2019" name="Nat. Med.">
        <title>A library of human gut bacterial isolates paired with longitudinal multiomics data enables mechanistic microbiome research.</title>
        <authorList>
            <person name="Poyet M."/>
            <person name="Groussin M."/>
            <person name="Gibbons S.M."/>
            <person name="Avila-Pacheco J."/>
            <person name="Jiang X."/>
            <person name="Kearney S.M."/>
            <person name="Perrotta A.R."/>
            <person name="Berdy B."/>
            <person name="Zhao S."/>
            <person name="Lieberman T.D."/>
            <person name="Swanson P.K."/>
            <person name="Smith M."/>
            <person name="Roesemann S."/>
            <person name="Alexander J.E."/>
            <person name="Rich S.A."/>
            <person name="Livny J."/>
            <person name="Vlamakis H."/>
            <person name="Clish C."/>
            <person name="Bullock K."/>
            <person name="Deik A."/>
            <person name="Scott J."/>
            <person name="Pierce K.A."/>
            <person name="Xavier R.J."/>
            <person name="Alm E.J."/>
        </authorList>
    </citation>
    <scope>NUCLEOTIDE SEQUENCE [LARGE SCALE GENOMIC DNA]</scope>
    <source>
        <strain evidence="1 2">BIOML-A16</strain>
    </source>
</reference>
<evidence type="ECO:0000313" key="2">
    <source>
        <dbReference type="Proteomes" id="UP000448908"/>
    </source>
</evidence>
<dbReference type="AlphaFoldDB" id="A0AA43W2D6"/>
<comment type="caution">
    <text evidence="1">The sequence shown here is derived from an EMBL/GenBank/DDBJ whole genome shotgun (WGS) entry which is preliminary data.</text>
</comment>
<evidence type="ECO:0000313" key="1">
    <source>
        <dbReference type="EMBL" id="MTU68008.1"/>
    </source>
</evidence>
<name>A0AA43W2D6_9BACT</name>
<dbReference type="Proteomes" id="UP000448908">
    <property type="component" value="Unassembled WGS sequence"/>
</dbReference>
<protein>
    <submittedName>
        <fullName evidence="1">Uncharacterized protein</fullName>
    </submittedName>
</protein>
<proteinExistence type="predicted"/>
<dbReference type="RefSeq" id="WP_155152332.1">
    <property type="nucleotide sequence ID" value="NZ_WNCS01000010.1"/>
</dbReference>
<gene>
    <name evidence="1" type="ORF">GMD92_02655</name>
</gene>
<dbReference type="EMBL" id="WNDA01000003">
    <property type="protein sequence ID" value="MTU68008.1"/>
    <property type="molecule type" value="Genomic_DNA"/>
</dbReference>
<sequence length="95" mass="10527">MNITNVTVTKIAEESTEHADYQLEYSIVNDVLTRVHASIRKKDTDGSGNAPQIGVIYMEQGVVSCNIPEDEPLAPLFRDFDAMVGEIRKSNEQTA</sequence>